<feature type="transmembrane region" description="Helical" evidence="1">
    <location>
        <begin position="252"/>
        <end position="273"/>
    </location>
</feature>
<dbReference type="PANTHER" id="PTHR34473:SF2">
    <property type="entry name" value="UPF0699 TRANSMEMBRANE PROTEIN YDBT"/>
    <property type="match status" value="1"/>
</dbReference>
<dbReference type="STRING" id="1503961.SAMN05421736_104102"/>
<dbReference type="Pfam" id="PF03703">
    <property type="entry name" value="bPH_2"/>
    <property type="match status" value="3"/>
</dbReference>
<dbReference type="PANTHER" id="PTHR34473">
    <property type="entry name" value="UPF0699 TRANSMEMBRANE PROTEIN YDBS"/>
    <property type="match status" value="1"/>
</dbReference>
<dbReference type="Proteomes" id="UP000198935">
    <property type="component" value="Unassembled WGS sequence"/>
</dbReference>
<keyword evidence="1" id="KW-1133">Transmembrane helix</keyword>
<feature type="domain" description="YdbS-like PH" evidence="2">
    <location>
        <begin position="283"/>
        <end position="359"/>
    </location>
</feature>
<evidence type="ECO:0000313" key="4">
    <source>
        <dbReference type="Proteomes" id="UP000198935"/>
    </source>
</evidence>
<evidence type="ECO:0000256" key="1">
    <source>
        <dbReference type="SAM" id="Phobius"/>
    </source>
</evidence>
<evidence type="ECO:0000313" key="3">
    <source>
        <dbReference type="EMBL" id="SDY89097.1"/>
    </source>
</evidence>
<proteinExistence type="predicted"/>
<reference evidence="4" key="1">
    <citation type="submission" date="2016-10" db="EMBL/GenBank/DDBJ databases">
        <authorList>
            <person name="Varghese N."/>
            <person name="Submissions S."/>
        </authorList>
    </citation>
    <scope>NUCLEOTIDE SEQUENCE [LARGE SCALE GENOMIC DNA]</scope>
    <source>
        <strain evidence="4">SP</strain>
    </source>
</reference>
<keyword evidence="4" id="KW-1185">Reference proteome</keyword>
<feature type="transmembrane region" description="Helical" evidence="1">
    <location>
        <begin position="208"/>
        <end position="232"/>
    </location>
</feature>
<feature type="transmembrane region" description="Helical" evidence="1">
    <location>
        <begin position="384"/>
        <end position="402"/>
    </location>
</feature>
<gene>
    <name evidence="3" type="ORF">SAMN05421736_104102</name>
</gene>
<keyword evidence="1" id="KW-0812">Transmembrane</keyword>
<feature type="domain" description="YdbS-like PH" evidence="2">
    <location>
        <begin position="80"/>
        <end position="157"/>
    </location>
</feature>
<dbReference type="InterPro" id="IPR014529">
    <property type="entry name" value="UCP026631"/>
</dbReference>
<feature type="transmembrane region" description="Helical" evidence="1">
    <location>
        <begin position="25"/>
        <end position="49"/>
    </location>
</feature>
<protein>
    <submittedName>
        <fullName evidence="3">Putative membrane protein</fullName>
    </submittedName>
</protein>
<accession>A0A1H3NJI5</accession>
<dbReference type="EMBL" id="FNPI01000004">
    <property type="protein sequence ID" value="SDY89097.1"/>
    <property type="molecule type" value="Genomic_DNA"/>
</dbReference>
<feature type="transmembrane region" description="Helical" evidence="1">
    <location>
        <begin position="55"/>
        <end position="78"/>
    </location>
</feature>
<dbReference type="PIRSF" id="PIRSF026631">
    <property type="entry name" value="UCP026631"/>
    <property type="match status" value="1"/>
</dbReference>
<sequence>MNCGIISPGWRGKLIRMTSWRRQHYAAIFISFLNNIKELLLTMLIVFVFGQSSQVGGAMFYTFFYGSILLFSLGSGVIKWLTFQYRLEADELKIKQGFLFKKNRFIRKERIQSIDVNAKMLQRMFRLVELRIETAGGGGEPEFRIVALKQEEAALIKKELLSKDRVPDKGQVTESVSQDDSMTAAYPDEVQKSAHERKFRWELSNRRLVIAALTSSGVGLAVTFAAAATSQLQQLIPEAVYEEIIGWLQHSSFVYIGIVVAFVLFISWVMALINTMLKYGQFTIVKNGDEIHLSRGILEKRQLTLSQKRITAVRIVQNLLRQPFGYVSVYVESACGGRKEEDLSTILIPLCKRGEITELLGEIVPEYAVKRQYAPLPSKSIRKYMIKLIVPAVVSATVIAYFLPYGSWALILPVLAASYGYWQYRDAGIGHTEGILLLKYRTLSRCEVVVPRKRIQAMQSSQTFLQRINDLHTIHVSVMTSIAGKTFTLKHIDRMQQEQQFHWYSYEEKRKE</sequence>
<keyword evidence="1" id="KW-0472">Membrane</keyword>
<name>A0A1H3NJI5_9BACI</name>
<organism evidence="3 4">
    <name type="scientific">Evansella caseinilytica</name>
    <dbReference type="NCBI Taxonomy" id="1503961"/>
    <lineage>
        <taxon>Bacteria</taxon>
        <taxon>Bacillati</taxon>
        <taxon>Bacillota</taxon>
        <taxon>Bacilli</taxon>
        <taxon>Bacillales</taxon>
        <taxon>Bacillaceae</taxon>
        <taxon>Evansella</taxon>
    </lineage>
</organism>
<evidence type="ECO:0000259" key="2">
    <source>
        <dbReference type="Pfam" id="PF03703"/>
    </source>
</evidence>
<dbReference type="InterPro" id="IPR005182">
    <property type="entry name" value="YdbS-like_PH"/>
</dbReference>
<feature type="domain" description="YdbS-like PH" evidence="2">
    <location>
        <begin position="424"/>
        <end position="483"/>
    </location>
</feature>
<dbReference type="AlphaFoldDB" id="A0A1H3NJI5"/>